<protein>
    <submittedName>
        <fullName evidence="2">Uncharacterized protein</fullName>
    </submittedName>
</protein>
<feature type="compositionally biased region" description="Low complexity" evidence="1">
    <location>
        <begin position="291"/>
        <end position="305"/>
    </location>
</feature>
<dbReference type="Proteomes" id="UP000028761">
    <property type="component" value="Unplaced"/>
</dbReference>
<dbReference type="PANTHER" id="PTHR37553:SF6">
    <property type="entry name" value="DUF4705 DOMAIN-CONTAINING PROTEIN"/>
    <property type="match status" value="1"/>
</dbReference>
<reference evidence="2" key="1">
    <citation type="submission" date="2025-08" db="UniProtKB">
        <authorList>
            <consortium name="Ensembl"/>
        </authorList>
    </citation>
    <scope>IDENTIFICATION</scope>
</reference>
<sequence>SRAPRWPLRARLLPSDGIPTPQTSSSQPLQAQLLLPAASAGPRWPRVGLSRARSCSGRPLRAQLVGQSASAGPSPASPQPLQLPDFLRSAFPGPAPPACHWPLEALPRIPLWEASSGPGLDLQSASPGPASCLPKACRGQASASQRTLHAQLSPDCGLPRPELLLLLGSCAGPRSCLPVASLGPAHSSRGTAFPGPAFAFWRPLQAPNFLRPASPGPVAASRPPVRAQLLLLLAAAAGPAPASRQPLWTRLRASSRCATFVGPKRPEAGLHGGPSEPTSCPPTASPRHRLPPASLSRPSSSSGRRLQAHAGLESASPGLAPAPGGPCGPNSSATRPPPAQLLPLRSPSSCKTSSGQPFQAQLLLPATGLLRPCPAYPSGRPPQAQDLTSSRPRQDQPPASRRPAVAKPLPPSGLSTPSSRLTAASPGQSSSCLSAAAPGPAPAS</sequence>
<feature type="region of interest" description="Disordered" evidence="1">
    <location>
        <begin position="1"/>
        <end position="28"/>
    </location>
</feature>
<organism evidence="2 3">
    <name type="scientific">Papio anubis</name>
    <name type="common">Olive baboon</name>
    <dbReference type="NCBI Taxonomy" id="9555"/>
    <lineage>
        <taxon>Eukaryota</taxon>
        <taxon>Metazoa</taxon>
        <taxon>Chordata</taxon>
        <taxon>Craniata</taxon>
        <taxon>Vertebrata</taxon>
        <taxon>Euteleostomi</taxon>
        <taxon>Mammalia</taxon>
        <taxon>Eutheria</taxon>
        <taxon>Euarchontoglires</taxon>
        <taxon>Primates</taxon>
        <taxon>Haplorrhini</taxon>
        <taxon>Catarrhini</taxon>
        <taxon>Cercopithecidae</taxon>
        <taxon>Cercopithecinae</taxon>
        <taxon>Papio</taxon>
    </lineage>
</organism>
<dbReference type="PANTHER" id="PTHR37553">
    <property type="entry name" value="DUF4705 DOMAIN-CONTAINING PROTEIN"/>
    <property type="match status" value="1"/>
</dbReference>
<feature type="compositionally biased region" description="Polar residues" evidence="1">
    <location>
        <begin position="346"/>
        <end position="356"/>
    </location>
</feature>
<accession>A0A8I5P3S6</accession>
<dbReference type="Ensembl" id="ENSPANT00000083870.1">
    <property type="protein sequence ID" value="ENSPANP00000060511.1"/>
    <property type="gene ID" value="ENSPANG00000044959.1"/>
</dbReference>
<name>A0A8I5P3S6_PAPAN</name>
<feature type="compositionally biased region" description="Low complexity" evidence="1">
    <location>
        <begin position="429"/>
        <end position="438"/>
    </location>
</feature>
<feature type="region of interest" description="Disordered" evidence="1">
    <location>
        <begin position="262"/>
        <end position="356"/>
    </location>
</feature>
<evidence type="ECO:0000256" key="1">
    <source>
        <dbReference type="SAM" id="MobiDB-lite"/>
    </source>
</evidence>
<feature type="region of interest" description="Disordered" evidence="1">
    <location>
        <begin position="369"/>
        <end position="444"/>
    </location>
</feature>
<keyword evidence="3" id="KW-1185">Reference proteome</keyword>
<dbReference type="GeneTree" id="ENSGT01050000245549"/>
<feature type="compositionally biased region" description="Low complexity" evidence="1">
    <location>
        <begin position="412"/>
        <end position="421"/>
    </location>
</feature>
<dbReference type="AlphaFoldDB" id="A0A8I5P3S6"/>
<evidence type="ECO:0000313" key="3">
    <source>
        <dbReference type="Proteomes" id="UP000028761"/>
    </source>
</evidence>
<proteinExistence type="predicted"/>
<reference evidence="2" key="2">
    <citation type="submission" date="2025-09" db="UniProtKB">
        <authorList>
            <consortium name="Ensembl"/>
        </authorList>
    </citation>
    <scope>IDENTIFICATION</scope>
</reference>
<evidence type="ECO:0000313" key="2">
    <source>
        <dbReference type="Ensembl" id="ENSPANP00000060511.1"/>
    </source>
</evidence>
<feature type="compositionally biased region" description="Low complexity" evidence="1">
    <location>
        <begin position="314"/>
        <end position="333"/>
    </location>
</feature>